<sequence length="191" mass="22004">MFQGGYEMVPAAVPLPATSNKPRKKRLYLVFYRQRCQWEEGIKFHTAITVAPKKPDPSCRDTWCYHVRDSMRAGMPSWEYESTQVANSDCTMVAAVLLCKLNPTTTPIGLSMLLREVPVWEQAEDRGARQWVWRATRLLVDREVIVPLRLNPDTIWQNGYHFAEDVENATGKNIPTCDIFGYPIKSEIRRT</sequence>
<dbReference type="EMBL" id="KL197717">
    <property type="protein sequence ID" value="KDQ58383.1"/>
    <property type="molecule type" value="Genomic_DNA"/>
</dbReference>
<dbReference type="Proteomes" id="UP000027265">
    <property type="component" value="Unassembled WGS sequence"/>
</dbReference>
<dbReference type="OrthoDB" id="2679825at2759"/>
<protein>
    <submittedName>
        <fullName evidence="1">Uncharacterized protein</fullName>
    </submittedName>
</protein>
<gene>
    <name evidence="1" type="ORF">JAAARDRAFT_68888</name>
</gene>
<proteinExistence type="predicted"/>
<dbReference type="AlphaFoldDB" id="A0A067PU91"/>
<dbReference type="InParanoid" id="A0A067PU91"/>
<organism evidence="1 2">
    <name type="scientific">Jaapia argillacea MUCL 33604</name>
    <dbReference type="NCBI Taxonomy" id="933084"/>
    <lineage>
        <taxon>Eukaryota</taxon>
        <taxon>Fungi</taxon>
        <taxon>Dikarya</taxon>
        <taxon>Basidiomycota</taxon>
        <taxon>Agaricomycotina</taxon>
        <taxon>Agaricomycetes</taxon>
        <taxon>Agaricomycetidae</taxon>
        <taxon>Jaapiales</taxon>
        <taxon>Jaapiaceae</taxon>
        <taxon>Jaapia</taxon>
    </lineage>
</organism>
<evidence type="ECO:0000313" key="2">
    <source>
        <dbReference type="Proteomes" id="UP000027265"/>
    </source>
</evidence>
<evidence type="ECO:0000313" key="1">
    <source>
        <dbReference type="EMBL" id="KDQ58383.1"/>
    </source>
</evidence>
<keyword evidence="2" id="KW-1185">Reference proteome</keyword>
<accession>A0A067PU91</accession>
<dbReference type="Pfam" id="PF21858">
    <property type="entry name" value="DUF6914"/>
    <property type="match status" value="1"/>
</dbReference>
<reference evidence="2" key="1">
    <citation type="journal article" date="2014" name="Proc. Natl. Acad. Sci. U.S.A.">
        <title>Extensive sampling of basidiomycete genomes demonstrates inadequacy of the white-rot/brown-rot paradigm for wood decay fungi.</title>
        <authorList>
            <person name="Riley R."/>
            <person name="Salamov A.A."/>
            <person name="Brown D.W."/>
            <person name="Nagy L.G."/>
            <person name="Floudas D."/>
            <person name="Held B.W."/>
            <person name="Levasseur A."/>
            <person name="Lombard V."/>
            <person name="Morin E."/>
            <person name="Otillar R."/>
            <person name="Lindquist E.A."/>
            <person name="Sun H."/>
            <person name="LaButti K.M."/>
            <person name="Schmutz J."/>
            <person name="Jabbour D."/>
            <person name="Luo H."/>
            <person name="Baker S.E."/>
            <person name="Pisabarro A.G."/>
            <person name="Walton J.D."/>
            <person name="Blanchette R.A."/>
            <person name="Henrissat B."/>
            <person name="Martin F."/>
            <person name="Cullen D."/>
            <person name="Hibbett D.S."/>
            <person name="Grigoriev I.V."/>
        </authorList>
    </citation>
    <scope>NUCLEOTIDE SEQUENCE [LARGE SCALE GENOMIC DNA]</scope>
    <source>
        <strain evidence="2">MUCL 33604</strain>
    </source>
</reference>
<dbReference type="InterPro" id="IPR054208">
    <property type="entry name" value="DUF6914"/>
</dbReference>
<dbReference type="HOGENOM" id="CLU_095770_0_0_1"/>
<name>A0A067PU91_9AGAM</name>